<feature type="transmembrane region" description="Helical" evidence="2">
    <location>
        <begin position="198"/>
        <end position="220"/>
    </location>
</feature>
<organism evidence="3 4">
    <name type="scientific">Reticulomyxa filosa</name>
    <dbReference type="NCBI Taxonomy" id="46433"/>
    <lineage>
        <taxon>Eukaryota</taxon>
        <taxon>Sar</taxon>
        <taxon>Rhizaria</taxon>
        <taxon>Retaria</taxon>
        <taxon>Foraminifera</taxon>
        <taxon>Monothalamids</taxon>
        <taxon>Reticulomyxidae</taxon>
        <taxon>Reticulomyxa</taxon>
    </lineage>
</organism>
<accession>X6NAM1</accession>
<keyword evidence="2" id="KW-0812">Transmembrane</keyword>
<evidence type="ECO:0000313" key="4">
    <source>
        <dbReference type="Proteomes" id="UP000023152"/>
    </source>
</evidence>
<proteinExistence type="predicted"/>
<protein>
    <submittedName>
        <fullName evidence="3">Uncharacterized protein</fullName>
    </submittedName>
</protein>
<evidence type="ECO:0000256" key="1">
    <source>
        <dbReference type="SAM" id="MobiDB-lite"/>
    </source>
</evidence>
<reference evidence="3 4" key="1">
    <citation type="journal article" date="2013" name="Curr. Biol.">
        <title>The Genome of the Foraminiferan Reticulomyxa filosa.</title>
        <authorList>
            <person name="Glockner G."/>
            <person name="Hulsmann N."/>
            <person name="Schleicher M."/>
            <person name="Noegel A.A."/>
            <person name="Eichinger L."/>
            <person name="Gallinger C."/>
            <person name="Pawlowski J."/>
            <person name="Sierra R."/>
            <person name="Euteneuer U."/>
            <person name="Pillet L."/>
            <person name="Moustafa A."/>
            <person name="Platzer M."/>
            <person name="Groth M."/>
            <person name="Szafranski K."/>
            <person name="Schliwa M."/>
        </authorList>
    </citation>
    <scope>NUCLEOTIDE SEQUENCE [LARGE SCALE GENOMIC DNA]</scope>
</reference>
<gene>
    <name evidence="3" type="ORF">RFI_14382</name>
</gene>
<keyword evidence="2" id="KW-0472">Membrane</keyword>
<sequence length="278" mass="31548">MQVGWSIWIPVAVLSLAVLSLRMTETYSNINKMRMFSHQSSISERSTFEKLLIYGHSMVLIIAVFDWTGTILDKHGPIIFLFDHVTAYYFLLGSVYSFYATQTLLYALWKLIAVALLSSLIALLMKLFLKLKQQYDTLMRRNSLTNKMQMSRNLYKSMYKLLCLVFVLSVLVVCLFYQSIHEWITFVSDTKYQYVEETITTIAGIYLPLWSCVSAVNLVYSWIPPKRMGTNQAAVMAAAANADQVVSTTTPSDTTKPSVDGVTIQQETATDDIQTQST</sequence>
<dbReference type="AlphaFoldDB" id="X6NAM1"/>
<dbReference type="Proteomes" id="UP000023152">
    <property type="component" value="Unassembled WGS sequence"/>
</dbReference>
<evidence type="ECO:0000313" key="3">
    <source>
        <dbReference type="EMBL" id="ETO22814.1"/>
    </source>
</evidence>
<feature type="transmembrane region" description="Helical" evidence="2">
    <location>
        <begin position="79"/>
        <end position="99"/>
    </location>
</feature>
<feature type="compositionally biased region" description="Low complexity" evidence="1">
    <location>
        <begin position="247"/>
        <end position="260"/>
    </location>
</feature>
<feature type="transmembrane region" description="Helical" evidence="2">
    <location>
        <begin position="158"/>
        <end position="178"/>
    </location>
</feature>
<dbReference type="EMBL" id="ASPP01010456">
    <property type="protein sequence ID" value="ETO22814.1"/>
    <property type="molecule type" value="Genomic_DNA"/>
</dbReference>
<keyword evidence="2" id="KW-1133">Transmembrane helix</keyword>
<keyword evidence="4" id="KW-1185">Reference proteome</keyword>
<feature type="transmembrane region" description="Helical" evidence="2">
    <location>
        <begin position="52"/>
        <end position="72"/>
    </location>
</feature>
<feature type="compositionally biased region" description="Polar residues" evidence="1">
    <location>
        <begin position="263"/>
        <end position="278"/>
    </location>
</feature>
<name>X6NAM1_RETFI</name>
<comment type="caution">
    <text evidence="3">The sequence shown here is derived from an EMBL/GenBank/DDBJ whole genome shotgun (WGS) entry which is preliminary data.</text>
</comment>
<evidence type="ECO:0000256" key="2">
    <source>
        <dbReference type="SAM" id="Phobius"/>
    </source>
</evidence>
<feature type="region of interest" description="Disordered" evidence="1">
    <location>
        <begin position="247"/>
        <end position="278"/>
    </location>
</feature>
<feature type="transmembrane region" description="Helical" evidence="2">
    <location>
        <begin position="105"/>
        <end position="129"/>
    </location>
</feature>